<keyword evidence="2" id="KW-1185">Reference proteome</keyword>
<organism evidence="1 2">
    <name type="scientific">Diaporthe vaccinii</name>
    <dbReference type="NCBI Taxonomy" id="105482"/>
    <lineage>
        <taxon>Eukaryota</taxon>
        <taxon>Fungi</taxon>
        <taxon>Dikarya</taxon>
        <taxon>Ascomycota</taxon>
        <taxon>Pezizomycotina</taxon>
        <taxon>Sordariomycetes</taxon>
        <taxon>Sordariomycetidae</taxon>
        <taxon>Diaporthales</taxon>
        <taxon>Diaporthaceae</taxon>
        <taxon>Diaporthe</taxon>
        <taxon>Diaporthe eres species complex</taxon>
    </lineage>
</organism>
<sequence>MPRGLVNLDAHPPTALIPPGLTVTTVLIAHPASTVPNILISLALGETLGLVRAACQLSTHISSLCVSNRPGFALPHCHLLLLPIS</sequence>
<evidence type="ECO:0000313" key="2">
    <source>
        <dbReference type="Proteomes" id="UP001600888"/>
    </source>
</evidence>
<protein>
    <submittedName>
        <fullName evidence="1">Uncharacterized protein</fullName>
    </submittedName>
</protein>
<gene>
    <name evidence="1" type="ORF">FJTKL_00643</name>
</gene>
<dbReference type="EMBL" id="JBAWTH010000010">
    <property type="protein sequence ID" value="KAL2290158.1"/>
    <property type="molecule type" value="Genomic_DNA"/>
</dbReference>
<accession>A0ABR4F630</accession>
<comment type="caution">
    <text evidence="1">The sequence shown here is derived from an EMBL/GenBank/DDBJ whole genome shotgun (WGS) entry which is preliminary data.</text>
</comment>
<name>A0ABR4F630_9PEZI</name>
<proteinExistence type="predicted"/>
<dbReference type="Proteomes" id="UP001600888">
    <property type="component" value="Unassembled WGS sequence"/>
</dbReference>
<reference evidence="1 2" key="1">
    <citation type="submission" date="2024-03" db="EMBL/GenBank/DDBJ databases">
        <title>A high-quality draft genome sequence of Diaporthe vaccinii, a causative agent of upright dieback and viscid rot disease in cranberry plants.</title>
        <authorList>
            <person name="Sarrasin M."/>
            <person name="Lang B.F."/>
            <person name="Burger G."/>
        </authorList>
    </citation>
    <scope>NUCLEOTIDE SEQUENCE [LARGE SCALE GENOMIC DNA]</scope>
    <source>
        <strain evidence="1 2">IS7</strain>
    </source>
</reference>
<evidence type="ECO:0000313" key="1">
    <source>
        <dbReference type="EMBL" id="KAL2290158.1"/>
    </source>
</evidence>